<protein>
    <submittedName>
        <fullName evidence="3">Uncharacterized protein</fullName>
    </submittedName>
</protein>
<feature type="compositionally biased region" description="Polar residues" evidence="1">
    <location>
        <begin position="348"/>
        <end position="358"/>
    </location>
</feature>
<feature type="region of interest" description="Disordered" evidence="1">
    <location>
        <begin position="307"/>
        <end position="362"/>
    </location>
</feature>
<gene>
    <name evidence="3" type="ORF">HNQ08_000879</name>
</gene>
<keyword evidence="4" id="KW-1185">Reference proteome</keyword>
<keyword evidence="2" id="KW-0732">Signal</keyword>
<evidence type="ECO:0000256" key="2">
    <source>
        <dbReference type="SAM" id="SignalP"/>
    </source>
</evidence>
<dbReference type="AlphaFoldDB" id="A0A7W8JUB4"/>
<evidence type="ECO:0000313" key="4">
    <source>
        <dbReference type="Proteomes" id="UP000552709"/>
    </source>
</evidence>
<reference evidence="3 4" key="1">
    <citation type="submission" date="2020-08" db="EMBL/GenBank/DDBJ databases">
        <title>Genomic Encyclopedia of Type Strains, Phase IV (KMG-IV): sequencing the most valuable type-strain genomes for metagenomic binning, comparative biology and taxonomic classification.</title>
        <authorList>
            <person name="Goeker M."/>
        </authorList>
    </citation>
    <scope>NUCLEOTIDE SEQUENCE [LARGE SCALE GENOMIC DNA]</scope>
    <source>
        <strain evidence="3 4">DSM 27939</strain>
    </source>
</reference>
<organism evidence="3 4">
    <name type="scientific">Deinococcus humi</name>
    <dbReference type="NCBI Taxonomy" id="662880"/>
    <lineage>
        <taxon>Bacteria</taxon>
        <taxon>Thermotogati</taxon>
        <taxon>Deinococcota</taxon>
        <taxon>Deinococci</taxon>
        <taxon>Deinococcales</taxon>
        <taxon>Deinococcaceae</taxon>
        <taxon>Deinococcus</taxon>
    </lineage>
</organism>
<name>A0A7W8JUB4_9DEIO</name>
<dbReference type="EMBL" id="JACHFL010000002">
    <property type="protein sequence ID" value="MBB5361794.1"/>
    <property type="molecule type" value="Genomic_DNA"/>
</dbReference>
<evidence type="ECO:0000256" key="1">
    <source>
        <dbReference type="SAM" id="MobiDB-lite"/>
    </source>
</evidence>
<dbReference type="Proteomes" id="UP000552709">
    <property type="component" value="Unassembled WGS sequence"/>
</dbReference>
<feature type="chain" id="PRO_5030920059" evidence="2">
    <location>
        <begin position="24"/>
        <end position="466"/>
    </location>
</feature>
<feature type="signal peptide" evidence="2">
    <location>
        <begin position="1"/>
        <end position="23"/>
    </location>
</feature>
<proteinExistence type="predicted"/>
<accession>A0A7W8JUB4</accession>
<sequence>MTLPTHFFLSALLLALPTSIASAAAVPATLAGEWLSGPQLPASVYTTEFGGANSDARRLLLNTDGSYVFTEFESTYYPSSFGTTGYPITCQMMDVTVERGTFTVSGSKITFKTAKVDRVGAYSPDRLNNGCKRNSGIRSSKAESGSDTMTWSVASGELTFKTGDGSAKYVRRTPVAKTPAPTGLPTELRGEWHNGAVSPIEYYNTATGKWAEASGTSVILKMNANSTYERTGLMVVTTYNCTSKLLVQEKGTVKANGATLTFTPTTSSATGYTCTPDKVSTQKNHIKPYSERALVKVDTRGQHTLSLMSGSGETLFNRPLGSAPQSQPGRPGTVTPPPPGAGGPTTPDRSTPNASLPTKWNARGEWDAVMTTPAGTIRTRFSMDDDDPRILGSGFSGDDAVGWIQGNSQTGALKIGLEVEGGREVELNVTGKFDGDSYSGRFTTTNASGETLAGGTITMTRRQGNR</sequence>
<evidence type="ECO:0000313" key="3">
    <source>
        <dbReference type="EMBL" id="MBB5361794.1"/>
    </source>
</evidence>
<comment type="caution">
    <text evidence="3">The sequence shown here is derived from an EMBL/GenBank/DDBJ whole genome shotgun (WGS) entry which is preliminary data.</text>
</comment>
<dbReference type="RefSeq" id="WP_184127875.1">
    <property type="nucleotide sequence ID" value="NZ_JACHFL010000002.1"/>
</dbReference>